<dbReference type="Pfam" id="PF00797">
    <property type="entry name" value="Acetyltransf_2"/>
    <property type="match status" value="1"/>
</dbReference>
<dbReference type="Proteomes" id="UP000268727">
    <property type="component" value="Unassembled WGS sequence"/>
</dbReference>
<dbReference type="GO" id="GO:0016407">
    <property type="term" value="F:acetyltransferase activity"/>
    <property type="evidence" value="ECO:0007669"/>
    <property type="project" value="InterPro"/>
</dbReference>
<dbReference type="InterPro" id="IPR038765">
    <property type="entry name" value="Papain-like_cys_pep_sf"/>
</dbReference>
<organism evidence="2 3">
    <name type="scientific">Saccharothrix texasensis</name>
    <dbReference type="NCBI Taxonomy" id="103734"/>
    <lineage>
        <taxon>Bacteria</taxon>
        <taxon>Bacillati</taxon>
        <taxon>Actinomycetota</taxon>
        <taxon>Actinomycetes</taxon>
        <taxon>Pseudonocardiales</taxon>
        <taxon>Pseudonocardiaceae</taxon>
        <taxon>Saccharothrix</taxon>
    </lineage>
</organism>
<proteinExistence type="inferred from homology"/>
<comment type="caution">
    <text evidence="2">The sequence shown here is derived from an EMBL/GenBank/DDBJ whole genome shotgun (WGS) entry which is preliminary data.</text>
</comment>
<dbReference type="InterPro" id="IPR001447">
    <property type="entry name" value="Arylamine_N-AcTrfase"/>
</dbReference>
<dbReference type="Gene3D" id="3.30.2140.10">
    <property type="entry name" value="Arylamine N-acetyltransferase"/>
    <property type="match status" value="1"/>
</dbReference>
<dbReference type="PANTHER" id="PTHR11786">
    <property type="entry name" value="N-HYDROXYARYLAMINE O-ACETYLTRANSFERASE"/>
    <property type="match status" value="1"/>
</dbReference>
<dbReference type="Gene3D" id="2.40.128.150">
    <property type="entry name" value="Cysteine proteinases"/>
    <property type="match status" value="1"/>
</dbReference>
<sequence>MASLDVTAFLRRLGLGAAEPPGVVALTRLHQAFVERVPYETVEIQLGRVTSLDPLDSAARVLAGRGGYCFQLNGAFAELLRALGYHVTRHPGGVQMTADAEPVISRSHLALTVRDLPDSDDAWLVDAGLGDGLHSPLPLRAGVHRQGPFTFELGPSTAAAGAWRLGHDVRGSFHAMHFAPGDVGLDHFADRHVELSTSPESGFVRTFGVLRADGRGWDVLRALTLSRVGGTTTKTLLDDRADWFTALADVYGLVLAEEDREPLWRKAVSQHEAHLAAAAQPVTGTRPDRP</sequence>
<dbReference type="SUPFAM" id="SSF54001">
    <property type="entry name" value="Cysteine proteinases"/>
    <property type="match status" value="1"/>
</dbReference>
<dbReference type="AlphaFoldDB" id="A0A3N1HDC1"/>
<evidence type="ECO:0000256" key="1">
    <source>
        <dbReference type="ARBA" id="ARBA00006547"/>
    </source>
</evidence>
<evidence type="ECO:0000313" key="2">
    <source>
        <dbReference type="EMBL" id="ROP40505.1"/>
    </source>
</evidence>
<dbReference type="EMBL" id="RJKM01000001">
    <property type="protein sequence ID" value="ROP40505.1"/>
    <property type="molecule type" value="Genomic_DNA"/>
</dbReference>
<name>A0A3N1HDC1_9PSEU</name>
<gene>
    <name evidence="2" type="ORF">EDD40_5917</name>
</gene>
<dbReference type="RefSeq" id="WP_123745793.1">
    <property type="nucleotide sequence ID" value="NZ_RJKM01000001.1"/>
</dbReference>
<evidence type="ECO:0000313" key="3">
    <source>
        <dbReference type="Proteomes" id="UP000268727"/>
    </source>
</evidence>
<accession>A0A3N1HDC1</accession>
<protein>
    <submittedName>
        <fullName evidence="2">Arylamine N-acetyltransferase</fullName>
    </submittedName>
</protein>
<keyword evidence="3" id="KW-1185">Reference proteome</keyword>
<reference evidence="2 3" key="1">
    <citation type="submission" date="2018-11" db="EMBL/GenBank/DDBJ databases">
        <title>Sequencing the genomes of 1000 actinobacteria strains.</title>
        <authorList>
            <person name="Klenk H.-P."/>
        </authorList>
    </citation>
    <scope>NUCLEOTIDE SEQUENCE [LARGE SCALE GENOMIC DNA]</scope>
    <source>
        <strain evidence="2 3">DSM 44231</strain>
    </source>
</reference>
<comment type="similarity">
    <text evidence="1">Belongs to the arylamine N-acetyltransferase family.</text>
</comment>
<keyword evidence="2" id="KW-0808">Transferase</keyword>
<dbReference type="PANTHER" id="PTHR11786:SF0">
    <property type="entry name" value="ARYLAMINE N-ACETYLTRANSFERASE 4-RELATED"/>
    <property type="match status" value="1"/>
</dbReference>
<dbReference type="OrthoDB" id="7181050at2"/>